<dbReference type="InterPro" id="IPR011042">
    <property type="entry name" value="6-blade_b-propeller_TolB-like"/>
</dbReference>
<dbReference type="OrthoDB" id="273823at2759"/>
<keyword evidence="3" id="KW-1185">Reference proteome</keyword>
<evidence type="ECO:0000313" key="2">
    <source>
        <dbReference type="EMBL" id="KAF6039421.1"/>
    </source>
</evidence>
<accession>A0A7J7KMM9</accession>
<dbReference type="AlphaFoldDB" id="A0A7J7KMM9"/>
<dbReference type="EMBL" id="VXIV02000264">
    <property type="protein sequence ID" value="KAF6039421.1"/>
    <property type="molecule type" value="Genomic_DNA"/>
</dbReference>
<evidence type="ECO:0000313" key="3">
    <source>
        <dbReference type="Proteomes" id="UP000593567"/>
    </source>
</evidence>
<dbReference type="PANTHER" id="PTHR46388">
    <property type="entry name" value="NHL REPEAT-CONTAINING PROTEIN 2"/>
    <property type="match status" value="1"/>
</dbReference>
<gene>
    <name evidence="2" type="ORF">EB796_002267</name>
</gene>
<protein>
    <submittedName>
        <fullName evidence="2">NHLRC2</fullName>
    </submittedName>
</protein>
<dbReference type="SUPFAM" id="SSF101898">
    <property type="entry name" value="NHL repeat"/>
    <property type="match status" value="1"/>
</dbReference>
<name>A0A7J7KMM9_BUGNE</name>
<dbReference type="InterPro" id="IPR001258">
    <property type="entry name" value="NHL_repeat"/>
</dbReference>
<reference evidence="2" key="1">
    <citation type="submission" date="2020-06" db="EMBL/GenBank/DDBJ databases">
        <title>Draft genome of Bugula neritina, a colonial animal packing powerful symbionts and potential medicines.</title>
        <authorList>
            <person name="Rayko M."/>
        </authorList>
    </citation>
    <scope>NUCLEOTIDE SEQUENCE [LARGE SCALE GENOMIC DNA]</scope>
    <source>
        <strain evidence="2">Kwan_BN1</strain>
    </source>
</reference>
<organism evidence="2 3">
    <name type="scientific">Bugula neritina</name>
    <name type="common">Brown bryozoan</name>
    <name type="synonym">Sertularia neritina</name>
    <dbReference type="NCBI Taxonomy" id="10212"/>
    <lineage>
        <taxon>Eukaryota</taxon>
        <taxon>Metazoa</taxon>
        <taxon>Spiralia</taxon>
        <taxon>Lophotrochozoa</taxon>
        <taxon>Bryozoa</taxon>
        <taxon>Gymnolaemata</taxon>
        <taxon>Cheilostomatida</taxon>
        <taxon>Flustrina</taxon>
        <taxon>Buguloidea</taxon>
        <taxon>Bugulidae</taxon>
        <taxon>Bugula</taxon>
    </lineage>
</organism>
<keyword evidence="1" id="KW-0677">Repeat</keyword>
<dbReference type="PANTHER" id="PTHR46388:SF2">
    <property type="entry name" value="NHL REPEAT-CONTAINING PROTEIN 2"/>
    <property type="match status" value="1"/>
</dbReference>
<evidence type="ECO:0000256" key="1">
    <source>
        <dbReference type="ARBA" id="ARBA00022737"/>
    </source>
</evidence>
<comment type="caution">
    <text evidence="2">The sequence shown here is derived from an EMBL/GenBank/DDBJ whole genome shotgun (WGS) entry which is preliminary data.</text>
</comment>
<dbReference type="Gene3D" id="2.120.10.30">
    <property type="entry name" value="TolB, C-terminal domain"/>
    <property type="match status" value="2"/>
</dbReference>
<sequence length="506" mass="55486">MWRELGIQCWPTVVIISPTGQLLAQFIGEGHKEEMIDFISSTLDVYSDSVEKNNTLPITVGESFKSSFLMYPSKVCVNDELLIVSDTGNHRVVICSLNGNIQKVVGCGSEGCKDGSFTDCSFTSPQGLCQIGDVIYVADSHSHQIRSIDLKNEVVATLAGTGYQGRDVVGGKIGCEQALSTPWDIIPYSSAQLSKVGSGNEENRNNSYPQKAALAQPSGLTLNSPSNMCYIADSESSTVRQLSLNDGQVKGLAGGERDPMNLFAYGDVDGKGIEAKLQHPLGVCHIPDSDHIIICDSYNHKLKLMNTKTRIVTTLPVQGLSEPGGVSYHPHSRTLYIADTNNHCIKTLVLPSDLTTLSELNVEELSLTTTDDMDSPRRDLFDHSKKSVIRVTYDSLQVSSHDKEVVTISYNLPEDSYLTEEAESQYRVTFRSTENQTTVKSLTEVVQPCKDKAATVNVCTELSPADVKSCEGMELTLELLLYYCSKTENVCKRMCVIITQFINFAK</sequence>
<proteinExistence type="predicted"/>
<dbReference type="Proteomes" id="UP000593567">
    <property type="component" value="Unassembled WGS sequence"/>
</dbReference>
<dbReference type="Pfam" id="PF01436">
    <property type="entry name" value="NHL"/>
    <property type="match status" value="1"/>
</dbReference>